<keyword evidence="3 7" id="KW-0235">DNA replication</keyword>
<sequence length="345" mass="39060">MGSLYMISLGQDEIAKYPFLAEAGQYLKDKGFTLEQFATDPDLKIIVDKAYERIESAAEGKIYNPKADNSSEKDTVLPLNVFSFLIAIVLLKLSGLNTLINRFSLAEARRAEKFLERDLVSNSNKTSEEFAIKIFRDVFSVTIKKAGDYFVIPISDYLQHAVNFHELEWKLVNRHVENGMVFLSTHESARLIRKELGGYISSRIRAANTPSMSKGFEDKVNKLSELAKKFVVNTIVSTEYPPCIKHAIEELNSGENLPHFGRFMLATFLLGRGQTIEEIVPLFKNAPDWNEKVTRYQIKQISGETGSNTKYSCPSCDKIESHDMCFATPDCDNIINPMQFGKKRL</sequence>
<keyword evidence="6 7" id="KW-0411">Iron-sulfur</keyword>
<keyword evidence="2 7" id="KW-0639">Primosome</keyword>
<evidence type="ECO:0000256" key="2">
    <source>
        <dbReference type="ARBA" id="ARBA00022515"/>
    </source>
</evidence>
<keyword evidence="1 7" id="KW-0004">4Fe-4S</keyword>
<dbReference type="HAMAP" id="MF_00701">
    <property type="entry name" value="DNA_primase_lrg_arc"/>
    <property type="match status" value="1"/>
</dbReference>
<proteinExistence type="inferred from homology"/>
<comment type="subunit">
    <text evidence="7">Heterodimer of a small subunit (PriS) and a large subunit (PriL).</text>
</comment>
<comment type="cofactor">
    <cofactor evidence="7">
        <name>[4Fe-4S] cluster</name>
        <dbReference type="ChEBI" id="CHEBI:49883"/>
    </cofactor>
    <text evidence="7">Binds 1 [4Fe-4S] cluster.</text>
</comment>
<dbReference type="GO" id="GO:0006270">
    <property type="term" value="P:DNA replication initiation"/>
    <property type="evidence" value="ECO:0007669"/>
    <property type="project" value="TreeGrafter"/>
</dbReference>
<gene>
    <name evidence="7" type="primary">priL</name>
    <name evidence="9" type="ORF">ALOHA_HF4000ANIW141O9ctg1g3</name>
</gene>
<dbReference type="PANTHER" id="PTHR10537:SF3">
    <property type="entry name" value="DNA PRIMASE LARGE SUBUNIT"/>
    <property type="match status" value="1"/>
</dbReference>
<feature type="domain" description="DNA primase large subunit C-terminal" evidence="8">
    <location>
        <begin position="235"/>
        <end position="334"/>
    </location>
</feature>
<accession>B3T650</accession>
<comment type="function">
    <text evidence="7">Regulatory subunit of DNA primase, an RNA polymerase that catalyzes the synthesis of short RNA molecules used as primers for DNA polymerase during DNA replication. Stabilizes and modulates the activity of the small subunit, increasing the rate of DNA synthesis, and conferring RNA synthesis capability. The DNA polymerase activity may enable DNA primase to also catalyze primer extension after primer synthesis. May also play a role in DNA repair.</text>
</comment>
<organism evidence="9">
    <name type="scientific">uncultured marine crenarchaeote HF4000_ANIW141O9</name>
    <dbReference type="NCBI Taxonomy" id="455581"/>
    <lineage>
        <taxon>Archaea</taxon>
        <taxon>Nitrososphaerota</taxon>
        <taxon>Nitrososphaeria</taxon>
        <taxon>Nitrosopumilales</taxon>
        <taxon>environmental samples</taxon>
    </lineage>
</organism>
<evidence type="ECO:0000256" key="7">
    <source>
        <dbReference type="HAMAP-Rule" id="MF_00701"/>
    </source>
</evidence>
<evidence type="ECO:0000256" key="1">
    <source>
        <dbReference type="ARBA" id="ARBA00022485"/>
    </source>
</evidence>
<evidence type="ECO:0000313" key="9">
    <source>
        <dbReference type="EMBL" id="ABZ08059.1"/>
    </source>
</evidence>
<dbReference type="Pfam" id="PF04104">
    <property type="entry name" value="DNA_primase_lrg"/>
    <property type="match status" value="1"/>
</dbReference>
<evidence type="ECO:0000256" key="6">
    <source>
        <dbReference type="ARBA" id="ARBA00023014"/>
    </source>
</evidence>
<dbReference type="PANTHER" id="PTHR10537">
    <property type="entry name" value="DNA PRIMASE LARGE SUBUNIT"/>
    <property type="match status" value="1"/>
</dbReference>
<dbReference type="GO" id="GO:0051539">
    <property type="term" value="F:4 iron, 4 sulfur cluster binding"/>
    <property type="evidence" value="ECO:0007669"/>
    <property type="project" value="UniProtKB-UniRule"/>
</dbReference>
<dbReference type="AlphaFoldDB" id="B3T650"/>
<evidence type="ECO:0000256" key="4">
    <source>
        <dbReference type="ARBA" id="ARBA00022723"/>
    </source>
</evidence>
<dbReference type="InterPro" id="IPR007238">
    <property type="entry name" value="DNA_primase_lsu_euk/arc"/>
</dbReference>
<feature type="binding site" evidence="7">
    <location>
        <position position="243"/>
    </location>
    <ligand>
        <name>[4Fe-4S] cluster</name>
        <dbReference type="ChEBI" id="CHEBI:49883"/>
    </ligand>
</feature>
<keyword evidence="5 7" id="KW-0408">Iron</keyword>
<keyword evidence="4 7" id="KW-0479">Metal-binding</keyword>
<feature type="binding site" evidence="7">
    <location>
        <position position="316"/>
    </location>
    <ligand>
        <name>[4Fe-4S] cluster</name>
        <dbReference type="ChEBI" id="CHEBI:49883"/>
    </ligand>
</feature>
<dbReference type="EMBL" id="EU016617">
    <property type="protein sequence ID" value="ABZ08059.1"/>
    <property type="molecule type" value="Genomic_DNA"/>
</dbReference>
<protein>
    <recommendedName>
        <fullName evidence="7">DNA primase large subunit PriL</fullName>
    </recommendedName>
</protein>
<dbReference type="InterPro" id="IPR023642">
    <property type="entry name" value="DNA_primase_lsu_PriL"/>
</dbReference>
<dbReference type="CDD" id="cd06560">
    <property type="entry name" value="PriL"/>
    <property type="match status" value="1"/>
</dbReference>
<dbReference type="GO" id="GO:0003899">
    <property type="term" value="F:DNA-directed RNA polymerase activity"/>
    <property type="evidence" value="ECO:0007669"/>
    <property type="project" value="InterPro"/>
</dbReference>
<name>B3T650_9ARCH</name>
<evidence type="ECO:0000256" key="5">
    <source>
        <dbReference type="ARBA" id="ARBA00023004"/>
    </source>
</evidence>
<dbReference type="GO" id="GO:0006269">
    <property type="term" value="P:DNA replication, synthesis of primer"/>
    <property type="evidence" value="ECO:0007669"/>
    <property type="project" value="UniProtKB-UniRule"/>
</dbReference>
<dbReference type="GO" id="GO:1990077">
    <property type="term" value="C:primosome complex"/>
    <property type="evidence" value="ECO:0007669"/>
    <property type="project" value="UniProtKB-KW"/>
</dbReference>
<evidence type="ECO:0000256" key="3">
    <source>
        <dbReference type="ARBA" id="ARBA00022705"/>
    </source>
</evidence>
<dbReference type="InterPro" id="IPR058560">
    <property type="entry name" value="DNA_primase_C"/>
</dbReference>
<evidence type="ECO:0000259" key="8">
    <source>
        <dbReference type="Pfam" id="PF04104"/>
    </source>
</evidence>
<reference evidence="9" key="1">
    <citation type="journal article" date="2008" name="ISME J.">
        <title>Genomic patterns of recombination, clonal divergence and environment in marine microbial populations.</title>
        <authorList>
            <person name="Konstantinidis K.T."/>
            <person name="Delong E.F."/>
        </authorList>
    </citation>
    <scope>NUCLEOTIDE SEQUENCE</scope>
</reference>
<comment type="similarity">
    <text evidence="7">Belongs to the eukaryotic-type primase large subunit family.</text>
</comment>
<feature type="binding site" evidence="7">
    <location>
        <position position="331"/>
    </location>
    <ligand>
        <name>[4Fe-4S] cluster</name>
        <dbReference type="ChEBI" id="CHEBI:49883"/>
    </ligand>
</feature>
<feature type="binding site" evidence="7">
    <location>
        <position position="325"/>
    </location>
    <ligand>
        <name>[4Fe-4S] cluster</name>
        <dbReference type="ChEBI" id="CHEBI:49883"/>
    </ligand>
</feature>
<dbReference type="SUPFAM" id="SSF140914">
    <property type="entry name" value="PriB N-terminal domain-like"/>
    <property type="match status" value="1"/>
</dbReference>
<dbReference type="GO" id="GO:0046872">
    <property type="term" value="F:metal ion binding"/>
    <property type="evidence" value="ECO:0007669"/>
    <property type="project" value="UniProtKB-KW"/>
</dbReference>